<evidence type="ECO:0000256" key="2">
    <source>
        <dbReference type="ARBA" id="ARBA00023015"/>
    </source>
</evidence>
<dbReference type="Pfam" id="PF04542">
    <property type="entry name" value="Sigma70_r2"/>
    <property type="match status" value="1"/>
</dbReference>
<feature type="domain" description="RNA polymerase sigma factor 70 region 4 type 2" evidence="7">
    <location>
        <begin position="89"/>
        <end position="140"/>
    </location>
</feature>
<evidence type="ECO:0000256" key="5">
    <source>
        <dbReference type="RuleBase" id="RU000716"/>
    </source>
</evidence>
<comment type="similarity">
    <text evidence="1 5">Belongs to the sigma-70 factor family. ECF subfamily.</text>
</comment>
<dbReference type="InterPro" id="IPR013249">
    <property type="entry name" value="RNA_pol_sigma70_r4_t2"/>
</dbReference>
<dbReference type="SUPFAM" id="SSF88659">
    <property type="entry name" value="Sigma3 and sigma4 domains of RNA polymerase sigma factors"/>
    <property type="match status" value="1"/>
</dbReference>
<dbReference type="InterPro" id="IPR036388">
    <property type="entry name" value="WH-like_DNA-bd_sf"/>
</dbReference>
<dbReference type="PANTHER" id="PTHR47756">
    <property type="entry name" value="BLL6612 PROTEIN-RELATED"/>
    <property type="match status" value="1"/>
</dbReference>
<dbReference type="Gene3D" id="1.10.1740.10">
    <property type="match status" value="1"/>
</dbReference>
<dbReference type="GO" id="GO:0006950">
    <property type="term" value="P:response to stress"/>
    <property type="evidence" value="ECO:0007669"/>
    <property type="project" value="UniProtKB-ARBA"/>
</dbReference>
<dbReference type="GO" id="GO:0003677">
    <property type="term" value="F:DNA binding"/>
    <property type="evidence" value="ECO:0007669"/>
    <property type="project" value="UniProtKB-KW"/>
</dbReference>
<feature type="domain" description="DUF6596" evidence="8">
    <location>
        <begin position="158"/>
        <end position="258"/>
    </location>
</feature>
<evidence type="ECO:0000313" key="9">
    <source>
        <dbReference type="EMBL" id="NKZ06522.1"/>
    </source>
</evidence>
<evidence type="ECO:0000256" key="3">
    <source>
        <dbReference type="ARBA" id="ARBA00023082"/>
    </source>
</evidence>
<dbReference type="PANTHER" id="PTHR47756:SF1">
    <property type="entry name" value="BLL0085 PROTEIN"/>
    <property type="match status" value="1"/>
</dbReference>
<dbReference type="InterPro" id="IPR013324">
    <property type="entry name" value="RNA_pol_sigma_r3/r4-like"/>
</dbReference>
<dbReference type="InterPro" id="IPR007627">
    <property type="entry name" value="RNA_pol_sigma70_r2"/>
</dbReference>
<dbReference type="GO" id="GO:0016987">
    <property type="term" value="F:sigma factor activity"/>
    <property type="evidence" value="ECO:0007669"/>
    <property type="project" value="UniProtKB-KW"/>
</dbReference>
<reference evidence="9 10" key="1">
    <citation type="submission" date="2020-04" db="EMBL/GenBank/DDBJ databases">
        <title>MicrobeNet Type strains.</title>
        <authorList>
            <person name="Nicholson A.C."/>
        </authorList>
    </citation>
    <scope>NUCLEOTIDE SEQUENCE [LARGE SCALE GENOMIC DNA]</scope>
    <source>
        <strain evidence="9 10">ATCC BAA-277</strain>
    </source>
</reference>
<dbReference type="InterPro" id="IPR013325">
    <property type="entry name" value="RNA_pol_sigma_r2"/>
</dbReference>
<evidence type="ECO:0000313" key="10">
    <source>
        <dbReference type="Proteomes" id="UP000579250"/>
    </source>
</evidence>
<dbReference type="PROSITE" id="PS01063">
    <property type="entry name" value="SIGMA70_ECF"/>
    <property type="match status" value="1"/>
</dbReference>
<keyword evidence="2 5" id="KW-0805">Transcription regulation</keyword>
<dbReference type="NCBIfam" id="TIGR02937">
    <property type="entry name" value="sigma70-ECF"/>
    <property type="match status" value="1"/>
</dbReference>
<dbReference type="AlphaFoldDB" id="A0A846Z5K8"/>
<evidence type="ECO:0000259" key="7">
    <source>
        <dbReference type="Pfam" id="PF08281"/>
    </source>
</evidence>
<keyword evidence="4 5" id="KW-0804">Transcription</keyword>
<evidence type="ECO:0000259" key="8">
    <source>
        <dbReference type="Pfam" id="PF20239"/>
    </source>
</evidence>
<name>A0A846Z5K8_9ACTN</name>
<proteinExistence type="inferred from homology"/>
<keyword evidence="10" id="KW-1185">Reference proteome</keyword>
<feature type="domain" description="RNA polymerase sigma-70 region 2" evidence="6">
    <location>
        <begin position="6"/>
        <end position="53"/>
    </location>
</feature>
<evidence type="ECO:0000256" key="1">
    <source>
        <dbReference type="ARBA" id="ARBA00010641"/>
    </source>
</evidence>
<dbReference type="Gene3D" id="1.10.10.10">
    <property type="entry name" value="Winged helix-like DNA-binding domain superfamily/Winged helix DNA-binding domain"/>
    <property type="match status" value="1"/>
</dbReference>
<evidence type="ECO:0000256" key="4">
    <source>
        <dbReference type="ARBA" id="ARBA00023163"/>
    </source>
</evidence>
<organism evidence="9 10">
    <name type="scientific">Actinomadura latina</name>
    <dbReference type="NCBI Taxonomy" id="163603"/>
    <lineage>
        <taxon>Bacteria</taxon>
        <taxon>Bacillati</taxon>
        <taxon>Actinomycetota</taxon>
        <taxon>Actinomycetes</taxon>
        <taxon>Streptosporangiales</taxon>
        <taxon>Thermomonosporaceae</taxon>
        <taxon>Actinomadura</taxon>
    </lineage>
</organism>
<evidence type="ECO:0000259" key="6">
    <source>
        <dbReference type="Pfam" id="PF04542"/>
    </source>
</evidence>
<dbReference type="EMBL" id="JAAXPI010000037">
    <property type="protein sequence ID" value="NKZ06522.1"/>
    <property type="molecule type" value="Genomic_DNA"/>
</dbReference>
<dbReference type="GO" id="GO:0006352">
    <property type="term" value="P:DNA-templated transcription initiation"/>
    <property type="evidence" value="ECO:0007669"/>
    <property type="project" value="InterPro"/>
</dbReference>
<dbReference type="InterPro" id="IPR014284">
    <property type="entry name" value="RNA_pol_sigma-70_dom"/>
</dbReference>
<dbReference type="Proteomes" id="UP000579250">
    <property type="component" value="Unassembled WGS sequence"/>
</dbReference>
<keyword evidence="5" id="KW-0238">DNA-binding</keyword>
<keyword evidence="3 5" id="KW-0731">Sigma factor</keyword>
<dbReference type="SUPFAM" id="SSF88946">
    <property type="entry name" value="Sigma2 domain of RNA polymerase sigma factors"/>
    <property type="match status" value="1"/>
</dbReference>
<sequence>MVHDIGLAEEIAQDALVAALEQWPESGVPDNPGAWLMAVGKRRAIDRIRRRQRLEHKLEEIGRDLEGQAPPELDVPDDEHIEDDVLRLIFTACHPVLAVQARVALTLRMLGGLTTEEIARAFLVSEPTVAQRIVRAKRALSDAGVPFEVPAGPDRAARLSSVLEVVYLIFNEGYAATAGDDWVRTDLCQEALRLGRILAQLAPGEPEVHGLAALMEIQASRTRARTGPSGEPIPLLEQDRGRWDRLLIHRGFASLLRAKGIGEPPGPYVLQAAIAATHAQALAAEDTDWAQISSLYEILASIAPSPVVELNRAVAVGMAHGPEQGLELADALVDEPSLRGYHLLPSVRGDLLERLGRLDEARTQFERAAELTRNAPERKVLLARAAALAGP</sequence>
<gene>
    <name evidence="9" type="ORF">HGB48_22650</name>
</gene>
<dbReference type="Pfam" id="PF20239">
    <property type="entry name" value="DUF6596"/>
    <property type="match status" value="1"/>
</dbReference>
<dbReference type="Pfam" id="PF08281">
    <property type="entry name" value="Sigma70_r4_2"/>
    <property type="match status" value="1"/>
</dbReference>
<dbReference type="InterPro" id="IPR000838">
    <property type="entry name" value="RNA_pol_sigma70_ECF_CS"/>
</dbReference>
<accession>A0A846Z5K8</accession>
<dbReference type="InterPro" id="IPR046531">
    <property type="entry name" value="DUF6596"/>
</dbReference>
<comment type="caution">
    <text evidence="9">The sequence shown here is derived from an EMBL/GenBank/DDBJ whole genome shotgun (WGS) entry which is preliminary data.</text>
</comment>
<protein>
    <recommendedName>
        <fullName evidence="5">RNA polymerase sigma factor</fullName>
    </recommendedName>
</protein>